<name>A0A941IJ69_9ACTN</name>
<dbReference type="Proteomes" id="UP000676325">
    <property type="component" value="Unassembled WGS sequence"/>
</dbReference>
<dbReference type="InterPro" id="IPR012310">
    <property type="entry name" value="DNA_ligase_ATP-dep_cent"/>
</dbReference>
<feature type="domain" description="ATP-dependent DNA ligase family profile" evidence="4">
    <location>
        <begin position="117"/>
        <end position="203"/>
    </location>
</feature>
<dbReference type="RefSeq" id="WP_212521542.1">
    <property type="nucleotide sequence ID" value="NZ_JAGSOH010000131.1"/>
</dbReference>
<evidence type="ECO:0000259" key="4">
    <source>
        <dbReference type="PROSITE" id="PS50160"/>
    </source>
</evidence>
<dbReference type="Gene3D" id="2.40.50.140">
    <property type="entry name" value="Nucleic acid-binding proteins"/>
    <property type="match status" value="1"/>
</dbReference>
<dbReference type="EMBL" id="JAGSOH010000131">
    <property type="protein sequence ID" value="MBR7830415.1"/>
    <property type="molecule type" value="Genomic_DNA"/>
</dbReference>
<dbReference type="GO" id="GO:0003910">
    <property type="term" value="F:DNA ligase (ATP) activity"/>
    <property type="evidence" value="ECO:0007669"/>
    <property type="project" value="UniProtKB-EC"/>
</dbReference>
<dbReference type="PANTHER" id="PTHR45674">
    <property type="entry name" value="DNA LIGASE 1/3 FAMILY MEMBER"/>
    <property type="match status" value="1"/>
</dbReference>
<dbReference type="InterPro" id="IPR050191">
    <property type="entry name" value="ATP-dep_DNA_ligase"/>
</dbReference>
<dbReference type="GO" id="GO:0005524">
    <property type="term" value="F:ATP binding"/>
    <property type="evidence" value="ECO:0007669"/>
    <property type="project" value="InterPro"/>
</dbReference>
<keyword evidence="6" id="KW-1185">Reference proteome</keyword>
<dbReference type="GO" id="GO:0006310">
    <property type="term" value="P:DNA recombination"/>
    <property type="evidence" value="ECO:0007669"/>
    <property type="project" value="InterPro"/>
</dbReference>
<evidence type="ECO:0000313" key="5">
    <source>
        <dbReference type="EMBL" id="MBR7830415.1"/>
    </source>
</evidence>
<keyword evidence="2" id="KW-0436">Ligase</keyword>
<evidence type="ECO:0000313" key="6">
    <source>
        <dbReference type="Proteomes" id="UP000676325"/>
    </source>
</evidence>
<protein>
    <recommendedName>
        <fullName evidence="4">ATP-dependent DNA ligase family profile domain-containing protein</fullName>
    </recommendedName>
</protein>
<evidence type="ECO:0000256" key="1">
    <source>
        <dbReference type="ARBA" id="ARBA00007572"/>
    </source>
</evidence>
<dbReference type="AlphaFoldDB" id="A0A941IJ69"/>
<proteinExistence type="inferred from homology"/>
<comment type="catalytic activity">
    <reaction evidence="3">
        <text>ATP + (deoxyribonucleotide)n-3'-hydroxyl + 5'-phospho-(deoxyribonucleotide)m = (deoxyribonucleotide)n+m + AMP + diphosphate.</text>
        <dbReference type="EC" id="6.5.1.1"/>
    </reaction>
</comment>
<accession>A0A941IJ69</accession>
<reference evidence="5" key="1">
    <citation type="submission" date="2021-04" db="EMBL/GenBank/DDBJ databases">
        <title>Genome based classification of Actinospica acidithermotolerans sp. nov., an actinobacterium isolated from an Indonesian hot spring.</title>
        <authorList>
            <person name="Kusuma A.B."/>
            <person name="Putra K.E."/>
            <person name="Nafisah S."/>
            <person name="Loh J."/>
            <person name="Nouioui I."/>
            <person name="Goodfellow M."/>
        </authorList>
    </citation>
    <scope>NUCLEOTIDE SEQUENCE</scope>
    <source>
        <strain evidence="5">MGRD01-02</strain>
    </source>
</reference>
<sequence length="336" mass="37504">MAMQVPPKPMLTAAKNTTAVPAGFVVEPKYDGFRGMIARWHDGRVLIRSRKGTDLTTGFPEIAEAAAALPARIGDVLLDGELVIREAGKLAFERLEARIGAKPATARRLAKEHPAQMVVFDLLHLGDLSLVDQPYRDRRALLERTFEVLKLGEPWELCPASTDRDTVAEWLTEWPGRYGTEGIVMKNPSQAYRPGARAWRRYRLHESAEGIIGAVTGTPARPTSLLLGRLDSHGRLRYVARTTQLERRTAVEFAAVLTPADETHPWHPRKPSPRWNPPNPEEITLVRPEVVAEFTGDLAQDPRGAYRHLVHFDRIRPDLAPADTPRALAGRDRTGR</sequence>
<dbReference type="GO" id="GO:0006281">
    <property type="term" value="P:DNA repair"/>
    <property type="evidence" value="ECO:0007669"/>
    <property type="project" value="InterPro"/>
</dbReference>
<gene>
    <name evidence="5" type="ORF">KDK95_29210</name>
</gene>
<dbReference type="Pfam" id="PF01068">
    <property type="entry name" value="DNA_ligase_A_M"/>
    <property type="match status" value="1"/>
</dbReference>
<dbReference type="PROSITE" id="PS50160">
    <property type="entry name" value="DNA_LIGASE_A3"/>
    <property type="match status" value="1"/>
</dbReference>
<dbReference type="Gene3D" id="3.30.470.30">
    <property type="entry name" value="DNA ligase/mRNA capping enzyme"/>
    <property type="match status" value="1"/>
</dbReference>
<dbReference type="PANTHER" id="PTHR45674:SF4">
    <property type="entry name" value="DNA LIGASE 1"/>
    <property type="match status" value="1"/>
</dbReference>
<comment type="similarity">
    <text evidence="1">Belongs to the ATP-dependent DNA ligase family.</text>
</comment>
<evidence type="ECO:0000256" key="3">
    <source>
        <dbReference type="ARBA" id="ARBA00034003"/>
    </source>
</evidence>
<dbReference type="InterPro" id="IPR012340">
    <property type="entry name" value="NA-bd_OB-fold"/>
</dbReference>
<comment type="caution">
    <text evidence="5">The sequence shown here is derived from an EMBL/GenBank/DDBJ whole genome shotgun (WGS) entry which is preliminary data.</text>
</comment>
<dbReference type="SUPFAM" id="SSF56091">
    <property type="entry name" value="DNA ligase/mRNA capping enzyme, catalytic domain"/>
    <property type="match status" value="1"/>
</dbReference>
<organism evidence="5 6">
    <name type="scientific">Actinospica acidithermotolerans</name>
    <dbReference type="NCBI Taxonomy" id="2828514"/>
    <lineage>
        <taxon>Bacteria</taxon>
        <taxon>Bacillati</taxon>
        <taxon>Actinomycetota</taxon>
        <taxon>Actinomycetes</taxon>
        <taxon>Catenulisporales</taxon>
        <taxon>Actinospicaceae</taxon>
        <taxon>Actinospica</taxon>
    </lineage>
</organism>
<evidence type="ECO:0000256" key="2">
    <source>
        <dbReference type="ARBA" id="ARBA00022598"/>
    </source>
</evidence>